<feature type="active site" description="Nucleophile" evidence="7">
    <location>
        <position position="166"/>
    </location>
</feature>
<keyword evidence="8" id="KW-0175">Coiled coil</keyword>
<evidence type="ECO:0000256" key="7">
    <source>
        <dbReference type="PROSITE-ProRule" id="PRU01373"/>
    </source>
</evidence>
<feature type="compositionally biased region" description="Polar residues" evidence="9">
    <location>
        <begin position="438"/>
        <end position="449"/>
    </location>
</feature>
<reference evidence="12" key="1">
    <citation type="submission" date="2015-08" db="EMBL/GenBank/DDBJ databases">
        <authorList>
            <person name="Varghese N."/>
        </authorList>
    </citation>
    <scope>NUCLEOTIDE SEQUENCE [LARGE SCALE GENOMIC DNA]</scope>
    <source>
        <strain evidence="12">DSM 23407</strain>
    </source>
</reference>
<dbReference type="InterPro" id="IPR038063">
    <property type="entry name" value="Transpep_catalytic_dom"/>
</dbReference>
<dbReference type="EMBL" id="CYHE01000006">
    <property type="protein sequence ID" value="CUA96826.1"/>
    <property type="molecule type" value="Genomic_DNA"/>
</dbReference>
<evidence type="ECO:0000259" key="10">
    <source>
        <dbReference type="PROSITE" id="PS52029"/>
    </source>
</evidence>
<keyword evidence="12" id="KW-1185">Reference proteome</keyword>
<dbReference type="GO" id="GO:0008360">
    <property type="term" value="P:regulation of cell shape"/>
    <property type="evidence" value="ECO:0007669"/>
    <property type="project" value="UniProtKB-UniRule"/>
</dbReference>
<dbReference type="Proteomes" id="UP000183900">
    <property type="component" value="Unassembled WGS sequence"/>
</dbReference>
<dbReference type="AlphaFoldDB" id="A0A0K6I171"/>
<dbReference type="GO" id="GO:0016740">
    <property type="term" value="F:transferase activity"/>
    <property type="evidence" value="ECO:0007669"/>
    <property type="project" value="UniProtKB-KW"/>
</dbReference>
<dbReference type="GO" id="GO:0009252">
    <property type="term" value="P:peptidoglycan biosynthetic process"/>
    <property type="evidence" value="ECO:0007669"/>
    <property type="project" value="UniProtKB-KW"/>
</dbReference>
<evidence type="ECO:0000256" key="5">
    <source>
        <dbReference type="ARBA" id="ARBA00022984"/>
    </source>
</evidence>
<dbReference type="PANTHER" id="PTHR36699">
    <property type="entry name" value="LD-TRANSPEPTIDASE"/>
    <property type="match status" value="1"/>
</dbReference>
<dbReference type="GO" id="GO:0071555">
    <property type="term" value="P:cell wall organization"/>
    <property type="evidence" value="ECO:0007669"/>
    <property type="project" value="UniProtKB-UniRule"/>
</dbReference>
<evidence type="ECO:0000256" key="8">
    <source>
        <dbReference type="SAM" id="Coils"/>
    </source>
</evidence>
<dbReference type="PROSITE" id="PS52029">
    <property type="entry name" value="LD_TPASE"/>
    <property type="match status" value="1"/>
</dbReference>
<accession>A0A0K6I171</accession>
<keyword evidence="5 7" id="KW-0573">Peptidoglycan synthesis</keyword>
<organism evidence="11 12">
    <name type="scientific">Pannonibacter indicus</name>
    <dbReference type="NCBI Taxonomy" id="466044"/>
    <lineage>
        <taxon>Bacteria</taxon>
        <taxon>Pseudomonadati</taxon>
        <taxon>Pseudomonadota</taxon>
        <taxon>Alphaproteobacteria</taxon>
        <taxon>Hyphomicrobiales</taxon>
        <taxon>Stappiaceae</taxon>
        <taxon>Pannonibacter</taxon>
    </lineage>
</organism>
<dbReference type="Pfam" id="PF03734">
    <property type="entry name" value="YkuD"/>
    <property type="match status" value="1"/>
</dbReference>
<dbReference type="RefSeq" id="WP_055455787.1">
    <property type="nucleotide sequence ID" value="NZ_CYHE01000006.1"/>
</dbReference>
<evidence type="ECO:0000256" key="1">
    <source>
        <dbReference type="ARBA" id="ARBA00004752"/>
    </source>
</evidence>
<name>A0A0K6I171_9HYPH</name>
<dbReference type="OrthoDB" id="9809748at2"/>
<evidence type="ECO:0000256" key="9">
    <source>
        <dbReference type="SAM" id="MobiDB-lite"/>
    </source>
</evidence>
<dbReference type="PANTHER" id="PTHR36699:SF1">
    <property type="entry name" value="L,D-TRANSPEPTIDASE YAFK-RELATED"/>
    <property type="match status" value="1"/>
</dbReference>
<feature type="domain" description="L,D-TPase catalytic" evidence="10">
    <location>
        <begin position="66"/>
        <end position="197"/>
    </location>
</feature>
<evidence type="ECO:0000256" key="2">
    <source>
        <dbReference type="ARBA" id="ARBA00005992"/>
    </source>
</evidence>
<feature type="coiled-coil region" evidence="8">
    <location>
        <begin position="284"/>
        <end position="311"/>
    </location>
</feature>
<protein>
    <submittedName>
        <fullName evidence="11">Murein L,D-transpeptidase YafK</fullName>
    </submittedName>
</protein>
<dbReference type="SUPFAM" id="SSF141523">
    <property type="entry name" value="L,D-transpeptidase catalytic domain-like"/>
    <property type="match status" value="1"/>
</dbReference>
<evidence type="ECO:0000256" key="6">
    <source>
        <dbReference type="ARBA" id="ARBA00023316"/>
    </source>
</evidence>
<evidence type="ECO:0000313" key="11">
    <source>
        <dbReference type="EMBL" id="CUA96826.1"/>
    </source>
</evidence>
<sequence length="455" mass="49320">MGVIAFPKIPGRKVIRLAGALAVATLLAGCQSGDEYVAFGPKHLREVRPAIKAKFTELKMDAHSPILIRIFKEESTLEVWKQNREGRFALLQTFDICKWSGELGPKIKEGDRQAPEGFYEITPGLMNPNSSYHLAFNMGFPNAYDRAHNRTGTHLMVHGACSSRGCYAMTDPQIEDIYALARDSFKGGQRSFQVQAFPFRMTAENMARHNDSPHMDFWRMLKVGYDHFEVTKQAPKIDVCEKQYVFNAMPLMANVPFRATAKCPAYEVPQAIRLAVEAKQKKDAEAFEVAMANIREEAEREKRAKERAALIASIVNPKFGSHSKPEEAGEQAAAATSAEEAPATPASTGGVFASLFASKAAQPAETTPGEPGQTAASAASPAASQAASQAATPAAAKPQPAAEVTATAFAPDAQAGEQKPGFFKRWLSFSGSQDDDTTPPQVDLTTVTTAPRVKP</sequence>
<feature type="compositionally biased region" description="Low complexity" evidence="9">
    <location>
        <begin position="373"/>
        <end position="402"/>
    </location>
</feature>
<keyword evidence="6 7" id="KW-0961">Cell wall biogenesis/degradation</keyword>
<feature type="active site" description="Proton donor/acceptor" evidence="7">
    <location>
        <position position="158"/>
    </location>
</feature>
<comment type="pathway">
    <text evidence="1 7">Cell wall biogenesis; peptidoglycan biosynthesis.</text>
</comment>
<feature type="region of interest" description="Disordered" evidence="9">
    <location>
        <begin position="319"/>
        <end position="349"/>
    </location>
</feature>
<evidence type="ECO:0000256" key="3">
    <source>
        <dbReference type="ARBA" id="ARBA00022679"/>
    </source>
</evidence>
<dbReference type="GO" id="GO:0004180">
    <property type="term" value="F:carboxypeptidase activity"/>
    <property type="evidence" value="ECO:0007669"/>
    <property type="project" value="UniProtKB-ARBA"/>
</dbReference>
<proteinExistence type="inferred from homology"/>
<feature type="compositionally biased region" description="Low complexity" evidence="9">
    <location>
        <begin position="330"/>
        <end position="349"/>
    </location>
</feature>
<gene>
    <name evidence="11" type="ORF">Ga0061067_106109</name>
</gene>
<keyword evidence="3" id="KW-0808">Transferase</keyword>
<dbReference type="InterPro" id="IPR005490">
    <property type="entry name" value="LD_TPept_cat_dom"/>
</dbReference>
<comment type="similarity">
    <text evidence="2">Belongs to the YkuD family.</text>
</comment>
<feature type="region of interest" description="Disordered" evidence="9">
    <location>
        <begin position="361"/>
        <end position="455"/>
    </location>
</feature>
<evidence type="ECO:0000256" key="4">
    <source>
        <dbReference type="ARBA" id="ARBA00022960"/>
    </source>
</evidence>
<evidence type="ECO:0000313" key="12">
    <source>
        <dbReference type="Proteomes" id="UP000183900"/>
    </source>
</evidence>
<keyword evidence="4 7" id="KW-0133">Cell shape</keyword>